<dbReference type="Proteomes" id="UP000807469">
    <property type="component" value="Unassembled WGS sequence"/>
</dbReference>
<sequence>LAIIINWALFGVLSIQVYLYSQVFPNDRPMLKALVIGIYIMETVQTFLLTQTIWKMLVQGFGDIEGTDEVGTTFFSVCFIGGLVGFLVQLFYSWRIAIISQKRLIPGLIVIISLISFGGALATTINSKRYSKFSELLDDNQSLAFTLWSGAGSVCDVVIAFCMCYYLRKRKGSFSQTQALVSRLVAMTIETGVLTASISILSLALYYSPRLKNFSYFEVPLSTQGKLYSTTMLAVLNSRIKAKVATESTAWRDEELVFTTLPPRDTNMLRLHISSLHASPSGDVFGANKFDTTATEVSHLFLEPRIN</sequence>
<evidence type="ECO:0000313" key="3">
    <source>
        <dbReference type="EMBL" id="KAF9470971.1"/>
    </source>
</evidence>
<gene>
    <name evidence="3" type="ORF">BDN70DRAFT_979533</name>
</gene>
<keyword evidence="1" id="KW-1133">Transmembrane helix</keyword>
<feature type="transmembrane region" description="Helical" evidence="1">
    <location>
        <begin position="6"/>
        <end position="21"/>
    </location>
</feature>
<feature type="transmembrane region" description="Helical" evidence="1">
    <location>
        <begin position="33"/>
        <end position="54"/>
    </location>
</feature>
<dbReference type="InterPro" id="IPR045339">
    <property type="entry name" value="DUF6534"/>
</dbReference>
<protein>
    <recommendedName>
        <fullName evidence="2">DUF6534 domain-containing protein</fullName>
    </recommendedName>
</protein>
<keyword evidence="1" id="KW-0472">Membrane</keyword>
<evidence type="ECO:0000256" key="1">
    <source>
        <dbReference type="SAM" id="Phobius"/>
    </source>
</evidence>
<dbReference type="EMBL" id="MU155792">
    <property type="protein sequence ID" value="KAF9470971.1"/>
    <property type="molecule type" value="Genomic_DNA"/>
</dbReference>
<feature type="domain" description="DUF6534" evidence="2">
    <location>
        <begin position="153"/>
        <end position="239"/>
    </location>
</feature>
<dbReference type="AlphaFoldDB" id="A0A9P5YND1"/>
<dbReference type="PANTHER" id="PTHR40465:SF1">
    <property type="entry name" value="DUF6534 DOMAIN-CONTAINING PROTEIN"/>
    <property type="match status" value="1"/>
</dbReference>
<keyword evidence="4" id="KW-1185">Reference proteome</keyword>
<dbReference type="Pfam" id="PF20152">
    <property type="entry name" value="DUF6534"/>
    <property type="match status" value="1"/>
</dbReference>
<organism evidence="3 4">
    <name type="scientific">Pholiota conissans</name>
    <dbReference type="NCBI Taxonomy" id="109636"/>
    <lineage>
        <taxon>Eukaryota</taxon>
        <taxon>Fungi</taxon>
        <taxon>Dikarya</taxon>
        <taxon>Basidiomycota</taxon>
        <taxon>Agaricomycotina</taxon>
        <taxon>Agaricomycetes</taxon>
        <taxon>Agaricomycetidae</taxon>
        <taxon>Agaricales</taxon>
        <taxon>Agaricineae</taxon>
        <taxon>Strophariaceae</taxon>
        <taxon>Pholiota</taxon>
    </lineage>
</organism>
<proteinExistence type="predicted"/>
<evidence type="ECO:0000259" key="2">
    <source>
        <dbReference type="Pfam" id="PF20152"/>
    </source>
</evidence>
<feature type="transmembrane region" description="Helical" evidence="1">
    <location>
        <begin position="74"/>
        <end position="92"/>
    </location>
</feature>
<dbReference type="OrthoDB" id="3223377at2759"/>
<evidence type="ECO:0000313" key="4">
    <source>
        <dbReference type="Proteomes" id="UP000807469"/>
    </source>
</evidence>
<keyword evidence="1" id="KW-0812">Transmembrane</keyword>
<comment type="caution">
    <text evidence="3">The sequence shown here is derived from an EMBL/GenBank/DDBJ whole genome shotgun (WGS) entry which is preliminary data.</text>
</comment>
<reference evidence="3" key="1">
    <citation type="submission" date="2020-11" db="EMBL/GenBank/DDBJ databases">
        <authorList>
            <consortium name="DOE Joint Genome Institute"/>
            <person name="Ahrendt S."/>
            <person name="Riley R."/>
            <person name="Andreopoulos W."/>
            <person name="Labutti K."/>
            <person name="Pangilinan J."/>
            <person name="Ruiz-Duenas F.J."/>
            <person name="Barrasa J.M."/>
            <person name="Sanchez-Garcia M."/>
            <person name="Camarero S."/>
            <person name="Miyauchi S."/>
            <person name="Serrano A."/>
            <person name="Linde D."/>
            <person name="Babiker R."/>
            <person name="Drula E."/>
            <person name="Ayuso-Fernandez I."/>
            <person name="Pacheco R."/>
            <person name="Padilla G."/>
            <person name="Ferreira P."/>
            <person name="Barriuso J."/>
            <person name="Kellner H."/>
            <person name="Castanera R."/>
            <person name="Alfaro M."/>
            <person name="Ramirez L."/>
            <person name="Pisabarro A.G."/>
            <person name="Kuo A."/>
            <person name="Tritt A."/>
            <person name="Lipzen A."/>
            <person name="He G."/>
            <person name="Yan M."/>
            <person name="Ng V."/>
            <person name="Cullen D."/>
            <person name="Martin F."/>
            <person name="Rosso M.-N."/>
            <person name="Henrissat B."/>
            <person name="Hibbett D."/>
            <person name="Martinez A.T."/>
            <person name="Grigoriev I.V."/>
        </authorList>
    </citation>
    <scope>NUCLEOTIDE SEQUENCE</scope>
    <source>
        <strain evidence="3">CIRM-BRFM 674</strain>
    </source>
</reference>
<accession>A0A9P5YND1</accession>
<feature type="transmembrane region" description="Helical" evidence="1">
    <location>
        <begin position="104"/>
        <end position="125"/>
    </location>
</feature>
<name>A0A9P5YND1_9AGAR</name>
<feature type="non-terminal residue" evidence="3">
    <location>
        <position position="1"/>
    </location>
</feature>
<dbReference type="PANTHER" id="PTHR40465">
    <property type="entry name" value="CHROMOSOME 1, WHOLE GENOME SHOTGUN SEQUENCE"/>
    <property type="match status" value="1"/>
</dbReference>
<feature type="transmembrane region" description="Helical" evidence="1">
    <location>
        <begin position="180"/>
        <end position="207"/>
    </location>
</feature>
<feature type="transmembrane region" description="Helical" evidence="1">
    <location>
        <begin position="145"/>
        <end position="168"/>
    </location>
</feature>